<accession>A0ACC0KLQ4</accession>
<keyword evidence="2" id="KW-1185">Reference proteome</keyword>
<protein>
    <submittedName>
        <fullName evidence="1">Uncharacterized protein</fullName>
    </submittedName>
</protein>
<dbReference type="EMBL" id="CM046120">
    <property type="protein sequence ID" value="KAI8437243.1"/>
    <property type="molecule type" value="Genomic_DNA"/>
</dbReference>
<evidence type="ECO:0000313" key="1">
    <source>
        <dbReference type="EMBL" id="KAI8437243.1"/>
    </source>
</evidence>
<reference evidence="1 2" key="1">
    <citation type="journal article" date="2022" name="Genome Biol. Evol.">
        <title>The Spruce Budworm Genome: Reconstructing the Evolutionary History of Antifreeze Proteins.</title>
        <authorList>
            <person name="Beliveau C."/>
            <person name="Gagne P."/>
            <person name="Picq S."/>
            <person name="Vernygora O."/>
            <person name="Keeling C.I."/>
            <person name="Pinkney K."/>
            <person name="Doucet D."/>
            <person name="Wen F."/>
            <person name="Johnston J.S."/>
            <person name="Maaroufi H."/>
            <person name="Boyle B."/>
            <person name="Laroche J."/>
            <person name="Dewar K."/>
            <person name="Juretic N."/>
            <person name="Blackburn G."/>
            <person name="Nisole A."/>
            <person name="Brunet B."/>
            <person name="Brandao M."/>
            <person name="Lumley L."/>
            <person name="Duan J."/>
            <person name="Quan G."/>
            <person name="Lucarotti C.J."/>
            <person name="Roe A.D."/>
            <person name="Sperling F.A.H."/>
            <person name="Levesque R.C."/>
            <person name="Cusson M."/>
        </authorList>
    </citation>
    <scope>NUCLEOTIDE SEQUENCE [LARGE SCALE GENOMIC DNA]</scope>
    <source>
        <strain evidence="1">Glfc:IPQL:Cfum</strain>
    </source>
</reference>
<comment type="caution">
    <text evidence="1">The sequence shown here is derived from an EMBL/GenBank/DDBJ whole genome shotgun (WGS) entry which is preliminary data.</text>
</comment>
<name>A0ACC0KLQ4_CHOFU</name>
<gene>
    <name evidence="1" type="ORF">MSG28_011629</name>
</gene>
<evidence type="ECO:0000313" key="2">
    <source>
        <dbReference type="Proteomes" id="UP001064048"/>
    </source>
</evidence>
<organism evidence="1 2">
    <name type="scientific">Choristoneura fumiferana</name>
    <name type="common">Spruce budworm moth</name>
    <name type="synonym">Archips fumiferana</name>
    <dbReference type="NCBI Taxonomy" id="7141"/>
    <lineage>
        <taxon>Eukaryota</taxon>
        <taxon>Metazoa</taxon>
        <taxon>Ecdysozoa</taxon>
        <taxon>Arthropoda</taxon>
        <taxon>Hexapoda</taxon>
        <taxon>Insecta</taxon>
        <taxon>Pterygota</taxon>
        <taxon>Neoptera</taxon>
        <taxon>Endopterygota</taxon>
        <taxon>Lepidoptera</taxon>
        <taxon>Glossata</taxon>
        <taxon>Ditrysia</taxon>
        <taxon>Tortricoidea</taxon>
        <taxon>Tortricidae</taxon>
        <taxon>Tortricinae</taxon>
        <taxon>Choristoneura</taxon>
    </lineage>
</organism>
<dbReference type="Proteomes" id="UP001064048">
    <property type="component" value="Chromosome 20"/>
</dbReference>
<proteinExistence type="predicted"/>
<sequence length="173" mass="19168">MKVKSAIAELEPKIQETEKQFSSLEGGSGAAAARAARVRGKLRQEWAALKDNYTQRHEKRWIMDDWGAGERGLESSDSVRLSPAKRSGCSSPTPWRLLRGGGRGLQGWSGCQRVWAGLYAALEGLGAWLDQAERQLAAPPPQRDQHLRDLEQQVTTSLITDPVEIHQSKNVHC</sequence>